<evidence type="ECO:0000313" key="4">
    <source>
        <dbReference type="Proteomes" id="UP000176339"/>
    </source>
</evidence>
<comment type="caution">
    <text evidence="3">The sequence shown here is derived from an EMBL/GenBank/DDBJ whole genome shotgun (WGS) entry which is preliminary data.</text>
</comment>
<dbReference type="InterPro" id="IPR006976">
    <property type="entry name" value="VanZ-like"/>
</dbReference>
<feature type="transmembrane region" description="Helical" evidence="1">
    <location>
        <begin position="88"/>
        <end position="104"/>
    </location>
</feature>
<dbReference type="Pfam" id="PF04892">
    <property type="entry name" value="VanZ"/>
    <property type="match status" value="1"/>
</dbReference>
<keyword evidence="1" id="KW-1133">Transmembrane helix</keyword>
<dbReference type="AlphaFoldDB" id="A0A1F5P250"/>
<reference evidence="3 4" key="1">
    <citation type="journal article" date="2016" name="Nat. Commun.">
        <title>Thousands of microbial genomes shed light on interconnected biogeochemical processes in an aquifer system.</title>
        <authorList>
            <person name="Anantharaman K."/>
            <person name="Brown C.T."/>
            <person name="Hug L.A."/>
            <person name="Sharon I."/>
            <person name="Castelle C.J."/>
            <person name="Probst A.J."/>
            <person name="Thomas B.C."/>
            <person name="Singh A."/>
            <person name="Wilkins M.J."/>
            <person name="Karaoz U."/>
            <person name="Brodie E.L."/>
            <person name="Williams K.H."/>
            <person name="Hubbard S.S."/>
            <person name="Banfield J.F."/>
        </authorList>
    </citation>
    <scope>NUCLEOTIDE SEQUENCE [LARGE SCALE GENOMIC DNA]</scope>
</reference>
<evidence type="ECO:0000313" key="3">
    <source>
        <dbReference type="EMBL" id="OGE83956.1"/>
    </source>
</evidence>
<protein>
    <recommendedName>
        <fullName evidence="2">VanZ-like domain-containing protein</fullName>
    </recommendedName>
</protein>
<evidence type="ECO:0000259" key="2">
    <source>
        <dbReference type="Pfam" id="PF04892"/>
    </source>
</evidence>
<feature type="domain" description="VanZ-like" evidence="2">
    <location>
        <begin position="23"/>
        <end position="103"/>
    </location>
</feature>
<feature type="transmembrane region" description="Helical" evidence="1">
    <location>
        <begin position="59"/>
        <end position="76"/>
    </location>
</feature>
<dbReference type="NCBIfam" id="NF037970">
    <property type="entry name" value="vanZ_1"/>
    <property type="match status" value="1"/>
</dbReference>
<dbReference type="Proteomes" id="UP000176339">
    <property type="component" value="Unassembled WGS sequence"/>
</dbReference>
<feature type="transmembrane region" description="Helical" evidence="1">
    <location>
        <begin position="9"/>
        <end position="25"/>
    </location>
</feature>
<dbReference type="EMBL" id="MFEN01000032">
    <property type="protein sequence ID" value="OGE83956.1"/>
    <property type="molecule type" value="Genomic_DNA"/>
</dbReference>
<proteinExistence type="predicted"/>
<gene>
    <name evidence="3" type="ORF">A2846_00180</name>
</gene>
<feature type="transmembrane region" description="Helical" evidence="1">
    <location>
        <begin position="31"/>
        <end position="52"/>
    </location>
</feature>
<evidence type="ECO:0000256" key="1">
    <source>
        <dbReference type="SAM" id="Phobius"/>
    </source>
</evidence>
<accession>A0A1F5P250</accession>
<organism evidence="3 4">
    <name type="scientific">Candidatus Doudnabacteria bacterium RIFCSPHIGHO2_01_FULL_49_9</name>
    <dbReference type="NCBI Taxonomy" id="1817827"/>
    <lineage>
        <taxon>Bacteria</taxon>
        <taxon>Candidatus Doudnaibacteriota</taxon>
    </lineage>
</organism>
<sequence>MIRFNSKTIFWSGWAASLVLFLYPFQVQEGLGLGLDKVVHFVIFSALGFYGVKSYREKIYHTLVLLAAYALVIEYTQGHFLPGRTLDWYDALAGIVGLVTVYLHQRAKRK</sequence>
<keyword evidence="1" id="KW-0812">Transmembrane</keyword>
<name>A0A1F5P250_9BACT</name>
<keyword evidence="1" id="KW-0472">Membrane</keyword>